<evidence type="ECO:0000256" key="3">
    <source>
        <dbReference type="ARBA" id="ARBA00023274"/>
    </source>
</evidence>
<dbReference type="PANTHER" id="PTHR10724">
    <property type="entry name" value="30S RIBOSOMAL PROTEIN S1"/>
    <property type="match status" value="1"/>
</dbReference>
<dbReference type="AlphaFoldDB" id="A0ABD4T6S2"/>
<keyword evidence="2" id="KW-0689">Ribosomal protein</keyword>
<dbReference type="RefSeq" id="WP_166275897.1">
    <property type="nucleotide sequence ID" value="NZ_JTHE03000088.1"/>
</dbReference>
<dbReference type="Proteomes" id="UP000031561">
    <property type="component" value="Unassembled WGS sequence"/>
</dbReference>
<keyword evidence="7" id="KW-1185">Reference proteome</keyword>
<dbReference type="SMART" id="SM00316">
    <property type="entry name" value="S1"/>
    <property type="match status" value="3"/>
</dbReference>
<dbReference type="PANTHER" id="PTHR10724:SF7">
    <property type="entry name" value="SMALL RIBOSOMAL SUBUNIT PROTEIN BS1C"/>
    <property type="match status" value="1"/>
</dbReference>
<name>A0ABD4T6S2_9CYAN</name>
<evidence type="ECO:0000313" key="6">
    <source>
        <dbReference type="EMBL" id="MCM1984203.1"/>
    </source>
</evidence>
<comment type="function">
    <text evidence="4">Binds mRNA; thus facilitating recognition of the initiation point. It is needed to translate mRNA with a short Shine-Dalgarno (SD) purine-rich sequence.</text>
</comment>
<dbReference type="PROSITE" id="PS50126">
    <property type="entry name" value="S1"/>
    <property type="match status" value="3"/>
</dbReference>
<gene>
    <name evidence="6" type="ORF">QQ91_0015365</name>
</gene>
<evidence type="ECO:0000259" key="5">
    <source>
        <dbReference type="PROSITE" id="PS50126"/>
    </source>
</evidence>
<evidence type="ECO:0000256" key="1">
    <source>
        <dbReference type="ARBA" id="ARBA00006767"/>
    </source>
</evidence>
<dbReference type="InterPro" id="IPR012340">
    <property type="entry name" value="NA-bd_OB-fold"/>
</dbReference>
<evidence type="ECO:0000313" key="7">
    <source>
        <dbReference type="Proteomes" id="UP000031561"/>
    </source>
</evidence>
<evidence type="ECO:0000256" key="4">
    <source>
        <dbReference type="ARBA" id="ARBA00025604"/>
    </source>
</evidence>
<dbReference type="InterPro" id="IPR050437">
    <property type="entry name" value="Ribos_protein_bS1-like"/>
</dbReference>
<dbReference type="GO" id="GO:1990904">
    <property type="term" value="C:ribonucleoprotein complex"/>
    <property type="evidence" value="ECO:0007669"/>
    <property type="project" value="UniProtKB-KW"/>
</dbReference>
<dbReference type="FunFam" id="2.40.50.140:FF:000103">
    <property type="entry name" value="protein RRP5 homolog"/>
    <property type="match status" value="1"/>
</dbReference>
<reference evidence="6 7" key="1">
    <citation type="journal article" date="2015" name="Genome Announc.">
        <title>Draft Genome Sequence of Filamentous Marine Cyanobacterium Lyngbya confervoides Strain BDU141951.</title>
        <authorList>
            <person name="Chandrababunaidu M.M."/>
            <person name="Sen D."/>
            <person name="Tripathy S."/>
        </authorList>
    </citation>
    <scope>NUCLEOTIDE SEQUENCE [LARGE SCALE GENOMIC DNA]</scope>
    <source>
        <strain evidence="6 7">BDU141951</strain>
    </source>
</reference>
<keyword evidence="3" id="KW-0687">Ribonucleoprotein</keyword>
<dbReference type="EMBL" id="JTHE03000088">
    <property type="protein sequence ID" value="MCM1984203.1"/>
    <property type="molecule type" value="Genomic_DNA"/>
</dbReference>
<dbReference type="GO" id="GO:0005840">
    <property type="term" value="C:ribosome"/>
    <property type="evidence" value="ECO:0007669"/>
    <property type="project" value="UniProtKB-KW"/>
</dbReference>
<accession>A0ABD4T6S2</accession>
<dbReference type="CDD" id="cd04465">
    <property type="entry name" value="S1_RPS1_repeat_ec2_hs2"/>
    <property type="match status" value="1"/>
</dbReference>
<dbReference type="SUPFAM" id="SSF50249">
    <property type="entry name" value="Nucleic acid-binding proteins"/>
    <property type="match status" value="3"/>
</dbReference>
<dbReference type="Pfam" id="PF00575">
    <property type="entry name" value="S1"/>
    <property type="match status" value="3"/>
</dbReference>
<feature type="domain" description="S1 motif" evidence="5">
    <location>
        <begin position="22"/>
        <end position="91"/>
    </location>
</feature>
<organism evidence="6 7">
    <name type="scientific">Lyngbya confervoides BDU141951</name>
    <dbReference type="NCBI Taxonomy" id="1574623"/>
    <lineage>
        <taxon>Bacteria</taxon>
        <taxon>Bacillati</taxon>
        <taxon>Cyanobacteriota</taxon>
        <taxon>Cyanophyceae</taxon>
        <taxon>Oscillatoriophycideae</taxon>
        <taxon>Oscillatoriales</taxon>
        <taxon>Microcoleaceae</taxon>
        <taxon>Lyngbya</taxon>
    </lineage>
</organism>
<dbReference type="InterPro" id="IPR003029">
    <property type="entry name" value="S1_domain"/>
</dbReference>
<comment type="similarity">
    <text evidence="1">Belongs to the bacterial ribosomal protein bS1 family.</text>
</comment>
<evidence type="ECO:0000256" key="2">
    <source>
        <dbReference type="ARBA" id="ARBA00022980"/>
    </source>
</evidence>
<comment type="caution">
    <text evidence="6">The sequence shown here is derived from an EMBL/GenBank/DDBJ whole genome shotgun (WGS) entry which is preliminary data.</text>
</comment>
<feature type="domain" description="S1 motif" evidence="5">
    <location>
        <begin position="109"/>
        <end position="173"/>
    </location>
</feature>
<sequence>MTFSVDDFARAIEGQDFNFEVGTKVSGKPFSLDNEGFYVDIGGKAAAFLPLRELYIPDGVSPETVLPLEQEREFLIIKEPNMDGQVVLSVKRLEIQALWERLGLGLEDKESVQVKVTGTNKGGVTVDYQGLRGFIPRSHLVDRGDLDALVGQSLSVLPIEVDPDRQKLVFSHRQATQSNRIQEFQIHELVSGTVRDLKPFGVFVDLDGITGLLHIQQVSNKYVSSLESVFQRGDTIKTVIVDLDPQRGRISLSTKILEKRPGEILDSTAAVFEDAEARLENYLEKLGERTSA</sequence>
<feature type="domain" description="S1 motif" evidence="5">
    <location>
        <begin position="187"/>
        <end position="255"/>
    </location>
</feature>
<dbReference type="Gene3D" id="2.40.50.140">
    <property type="entry name" value="Nucleic acid-binding proteins"/>
    <property type="match status" value="3"/>
</dbReference>
<proteinExistence type="inferred from homology"/>
<protein>
    <submittedName>
        <fullName evidence="6">S1 RNA-binding domain-containing protein</fullName>
    </submittedName>
</protein>